<evidence type="ECO:0000313" key="4">
    <source>
        <dbReference type="Proteomes" id="UP001143328"/>
    </source>
</evidence>
<keyword evidence="2" id="KW-0472">Membrane</keyword>
<sequence>MSEATSPKDDTQPALTAPISPEPKPVAAKRGNGLAALALLIGAAGVAVAGWSVWQVRLLQSQDQQQLSQLEQARSQTLLLTQREQGLTERLAALPDPQELESRRRLLAQLQGDQQHLSERVESVLGASRQDWRLAEAEHLLRLAALRLSALQDVGSATVLVQGADEILRDQDDTAAYAAREQLAKSLVALRGITALDRTGLFLQLGAMRQQAAQLKTLVPAFKSNGESLKFAAEGDGQGWWAEWLEKLSRYIRIDFDADQKVKPLLAGQSLTQVQLALTLALEQAQWAALNGKQEVYEQALAQARDVLESYFNHENPDSRALLARIDELRTQPVAVTMPDLTQASDAVRAYVQRRENASRKLQEENPAQSEQSAPEDELEDVSP</sequence>
<comment type="caution">
    <text evidence="3">The sequence shown here is derived from an EMBL/GenBank/DDBJ whole genome shotgun (WGS) entry which is preliminary data.</text>
</comment>
<evidence type="ECO:0000313" key="3">
    <source>
        <dbReference type="EMBL" id="GLK87570.1"/>
    </source>
</evidence>
<evidence type="ECO:0000256" key="1">
    <source>
        <dbReference type="SAM" id="MobiDB-lite"/>
    </source>
</evidence>
<reference evidence="3" key="2">
    <citation type="submission" date="2023-01" db="EMBL/GenBank/DDBJ databases">
        <authorList>
            <person name="Sun Q."/>
            <person name="Evtushenko L."/>
        </authorList>
    </citation>
    <scope>NUCLEOTIDE SEQUENCE</scope>
    <source>
        <strain evidence="3">VKM B-2935</strain>
    </source>
</reference>
<dbReference type="Proteomes" id="UP001143328">
    <property type="component" value="Unassembled WGS sequence"/>
</dbReference>
<dbReference type="Pfam" id="PF04375">
    <property type="entry name" value="HemX"/>
    <property type="match status" value="1"/>
</dbReference>
<dbReference type="AlphaFoldDB" id="A0A9W6K134"/>
<dbReference type="RefSeq" id="WP_271193810.1">
    <property type="nucleotide sequence ID" value="NZ_BSFN01000001.1"/>
</dbReference>
<feature type="compositionally biased region" description="Basic and acidic residues" evidence="1">
    <location>
        <begin position="355"/>
        <end position="364"/>
    </location>
</feature>
<proteinExistence type="predicted"/>
<accession>A0A9W6K134</accession>
<feature type="transmembrane region" description="Helical" evidence="2">
    <location>
        <begin position="34"/>
        <end position="54"/>
    </location>
</feature>
<dbReference type="EMBL" id="BSFN01000001">
    <property type="protein sequence ID" value="GLK87570.1"/>
    <property type="molecule type" value="Genomic_DNA"/>
</dbReference>
<dbReference type="PANTHER" id="PTHR38043:SF1">
    <property type="entry name" value="PROTEIN HEMX"/>
    <property type="match status" value="1"/>
</dbReference>
<feature type="compositionally biased region" description="Basic and acidic residues" evidence="1">
    <location>
        <begin position="1"/>
        <end position="11"/>
    </location>
</feature>
<reference evidence="3" key="1">
    <citation type="journal article" date="2014" name="Int. J. Syst. Evol. Microbiol.">
        <title>Complete genome sequence of Corynebacterium casei LMG S-19264T (=DSM 44701T), isolated from a smear-ripened cheese.</title>
        <authorList>
            <consortium name="US DOE Joint Genome Institute (JGI-PGF)"/>
            <person name="Walter F."/>
            <person name="Albersmeier A."/>
            <person name="Kalinowski J."/>
            <person name="Ruckert C."/>
        </authorList>
    </citation>
    <scope>NUCLEOTIDE SEQUENCE</scope>
    <source>
        <strain evidence="3">VKM B-2935</strain>
    </source>
</reference>
<keyword evidence="2" id="KW-1133">Transmembrane helix</keyword>
<name>A0A9W6K134_9PSED</name>
<keyword evidence="2" id="KW-0812">Transmembrane</keyword>
<feature type="compositionally biased region" description="Acidic residues" evidence="1">
    <location>
        <begin position="374"/>
        <end position="384"/>
    </location>
</feature>
<dbReference type="PANTHER" id="PTHR38043">
    <property type="entry name" value="PROTEIN HEMX"/>
    <property type="match status" value="1"/>
</dbReference>
<evidence type="ECO:0000256" key="2">
    <source>
        <dbReference type="SAM" id="Phobius"/>
    </source>
</evidence>
<keyword evidence="4" id="KW-1185">Reference proteome</keyword>
<feature type="region of interest" description="Disordered" evidence="1">
    <location>
        <begin position="1"/>
        <end position="26"/>
    </location>
</feature>
<protein>
    <submittedName>
        <fullName evidence="3">Heme biosynthesis operon protein HemX</fullName>
    </submittedName>
</protein>
<dbReference type="InterPro" id="IPR007470">
    <property type="entry name" value="HemX"/>
</dbReference>
<gene>
    <name evidence="3" type="ORF">GCM10017655_06320</name>
</gene>
<feature type="region of interest" description="Disordered" evidence="1">
    <location>
        <begin position="355"/>
        <end position="384"/>
    </location>
</feature>
<organism evidence="3 4">
    <name type="scientific">Pseudomonas turukhanskensis</name>
    <dbReference type="NCBI Taxonomy" id="1806536"/>
    <lineage>
        <taxon>Bacteria</taxon>
        <taxon>Pseudomonadati</taxon>
        <taxon>Pseudomonadota</taxon>
        <taxon>Gammaproteobacteria</taxon>
        <taxon>Pseudomonadales</taxon>
        <taxon>Pseudomonadaceae</taxon>
        <taxon>Pseudomonas</taxon>
    </lineage>
</organism>